<accession>V6TMQ2</accession>
<proteinExistence type="predicted"/>
<dbReference type="VEuPathDB" id="GiardiaDB:DHA2_151681"/>
<evidence type="ECO:0000313" key="3">
    <source>
        <dbReference type="Proteomes" id="UP000018320"/>
    </source>
</evidence>
<protein>
    <submittedName>
        <fullName evidence="2">Uncharacterized protein</fullName>
    </submittedName>
</protein>
<dbReference type="EMBL" id="AHGT01000015">
    <property type="protein sequence ID" value="ESU38230.1"/>
    <property type="molecule type" value="Genomic_DNA"/>
</dbReference>
<feature type="region of interest" description="Disordered" evidence="1">
    <location>
        <begin position="1"/>
        <end position="29"/>
    </location>
</feature>
<evidence type="ECO:0000256" key="1">
    <source>
        <dbReference type="SAM" id="MobiDB-lite"/>
    </source>
</evidence>
<comment type="caution">
    <text evidence="2">The sequence shown here is derived from an EMBL/GenBank/DDBJ whole genome shotgun (WGS) entry which is preliminary data.</text>
</comment>
<dbReference type="Proteomes" id="UP000018320">
    <property type="component" value="Unassembled WGS sequence"/>
</dbReference>
<evidence type="ECO:0000313" key="2">
    <source>
        <dbReference type="EMBL" id="ESU38230.1"/>
    </source>
</evidence>
<feature type="compositionally biased region" description="Polar residues" evidence="1">
    <location>
        <begin position="19"/>
        <end position="29"/>
    </location>
</feature>
<sequence length="86" mass="9432">VSRGPASPCHGERRMVAGSQWSQRGHSLTTRTGSRMLEFTQETAPSVTSYAIHSTRSRYGHFCVSCHTSFTSPEDPKQHVSGTLPV</sequence>
<dbReference type="AlphaFoldDB" id="V6TMQ2"/>
<reference evidence="3" key="1">
    <citation type="submission" date="2012-02" db="EMBL/GenBank/DDBJ databases">
        <title>Genome sequencing of Giardia lamblia Genotypes A2 and B isolates (DH and GS) and comparative analysis with the genomes of Genotypes A1 and E (WB and Pig).</title>
        <authorList>
            <person name="Adam R."/>
            <person name="Dahlstrom E."/>
            <person name="Martens C."/>
            <person name="Bruno D."/>
            <person name="Barbian K."/>
            <person name="Porcella S.F."/>
            <person name="Nash T."/>
        </authorList>
    </citation>
    <scope>NUCLEOTIDE SEQUENCE</scope>
    <source>
        <strain evidence="3">DH</strain>
    </source>
</reference>
<organism evidence="2 3">
    <name type="scientific">Giardia intestinalis</name>
    <name type="common">Giardia lamblia</name>
    <dbReference type="NCBI Taxonomy" id="5741"/>
    <lineage>
        <taxon>Eukaryota</taxon>
        <taxon>Metamonada</taxon>
        <taxon>Diplomonadida</taxon>
        <taxon>Hexamitidae</taxon>
        <taxon>Giardiinae</taxon>
        <taxon>Giardia</taxon>
    </lineage>
</organism>
<gene>
    <name evidence="2" type="ORF">DHA2_151681</name>
</gene>
<reference evidence="2 3" key="2">
    <citation type="journal article" date="2013" name="Genome Biol. Evol.">
        <title>Genome sequencing of Giardia lamblia genotypes A2 and B isolates (DH and GS) and comparative analysis with the genomes of genotypes A1 and E (WB and Pig).</title>
        <authorList>
            <person name="Adam R.D."/>
            <person name="Dahlstrom E.W."/>
            <person name="Martens C.A."/>
            <person name="Bruno D.P."/>
            <person name="Barbian K.D."/>
            <person name="Ricklefs S.M."/>
            <person name="Hernandez M.M."/>
            <person name="Narla N.P."/>
            <person name="Patel R.B."/>
            <person name="Porcella S.F."/>
            <person name="Nash T.E."/>
        </authorList>
    </citation>
    <scope>NUCLEOTIDE SEQUENCE [LARGE SCALE GENOMIC DNA]</scope>
    <source>
        <strain evidence="2 3">DH</strain>
    </source>
</reference>
<feature type="non-terminal residue" evidence="2">
    <location>
        <position position="1"/>
    </location>
</feature>
<name>V6TMQ2_GIAIN</name>